<dbReference type="SUPFAM" id="SSF53822">
    <property type="entry name" value="Periplasmic binding protein-like I"/>
    <property type="match status" value="1"/>
</dbReference>
<dbReference type="EMBL" id="JACXAI010000033">
    <property type="protein sequence ID" value="MBD1382534.1"/>
    <property type="molecule type" value="Genomic_DNA"/>
</dbReference>
<keyword evidence="7" id="KW-1185">Reference proteome</keyword>
<organism evidence="6 7">
    <name type="scientific">Metabacillus arenae</name>
    <dbReference type="NCBI Taxonomy" id="2771434"/>
    <lineage>
        <taxon>Bacteria</taxon>
        <taxon>Bacillati</taxon>
        <taxon>Bacillota</taxon>
        <taxon>Bacilli</taxon>
        <taxon>Bacillales</taxon>
        <taxon>Bacillaceae</taxon>
        <taxon>Metabacillus</taxon>
    </lineage>
</organism>
<dbReference type="AlphaFoldDB" id="A0A926S318"/>
<keyword evidence="1" id="KW-0678">Repressor</keyword>
<dbReference type="Pfam" id="PF13377">
    <property type="entry name" value="Peripla_BP_3"/>
    <property type="match status" value="1"/>
</dbReference>
<dbReference type="Proteomes" id="UP000626844">
    <property type="component" value="Unassembled WGS sequence"/>
</dbReference>
<evidence type="ECO:0000256" key="1">
    <source>
        <dbReference type="ARBA" id="ARBA00022491"/>
    </source>
</evidence>
<proteinExistence type="predicted"/>
<name>A0A926S318_9BACI</name>
<dbReference type="PRINTS" id="PR00036">
    <property type="entry name" value="HTHLACI"/>
</dbReference>
<gene>
    <name evidence="6" type="ORF">IC621_20225</name>
</gene>
<evidence type="ECO:0000313" key="7">
    <source>
        <dbReference type="Proteomes" id="UP000626844"/>
    </source>
</evidence>
<dbReference type="PROSITE" id="PS00356">
    <property type="entry name" value="HTH_LACI_1"/>
    <property type="match status" value="1"/>
</dbReference>
<dbReference type="CDD" id="cd01392">
    <property type="entry name" value="HTH_LacI"/>
    <property type="match status" value="1"/>
</dbReference>
<dbReference type="CDD" id="cd06267">
    <property type="entry name" value="PBP1_LacI_sugar_binding-like"/>
    <property type="match status" value="1"/>
</dbReference>
<dbReference type="InterPro" id="IPR010982">
    <property type="entry name" value="Lambda_DNA-bd_dom_sf"/>
</dbReference>
<reference evidence="6" key="1">
    <citation type="submission" date="2020-09" db="EMBL/GenBank/DDBJ databases">
        <title>A novel bacterium of genus Bacillus, isolated from South China Sea.</title>
        <authorList>
            <person name="Huang H."/>
            <person name="Mo K."/>
            <person name="Hu Y."/>
        </authorList>
    </citation>
    <scope>NUCLEOTIDE SEQUENCE</scope>
    <source>
        <strain evidence="6">IB182487</strain>
    </source>
</reference>
<dbReference type="InterPro" id="IPR046335">
    <property type="entry name" value="LacI/GalR-like_sensor"/>
</dbReference>
<dbReference type="Gene3D" id="1.10.260.40">
    <property type="entry name" value="lambda repressor-like DNA-binding domains"/>
    <property type="match status" value="1"/>
</dbReference>
<dbReference type="InterPro" id="IPR000843">
    <property type="entry name" value="HTH_LacI"/>
</dbReference>
<dbReference type="PANTHER" id="PTHR30146">
    <property type="entry name" value="LACI-RELATED TRANSCRIPTIONAL REPRESSOR"/>
    <property type="match status" value="1"/>
</dbReference>
<dbReference type="PANTHER" id="PTHR30146:SF148">
    <property type="entry name" value="HTH-TYPE TRANSCRIPTIONAL REPRESSOR PURR-RELATED"/>
    <property type="match status" value="1"/>
</dbReference>
<dbReference type="GO" id="GO:0003700">
    <property type="term" value="F:DNA-binding transcription factor activity"/>
    <property type="evidence" value="ECO:0007669"/>
    <property type="project" value="TreeGrafter"/>
</dbReference>
<evidence type="ECO:0000256" key="4">
    <source>
        <dbReference type="ARBA" id="ARBA00023163"/>
    </source>
</evidence>
<dbReference type="GO" id="GO:0000976">
    <property type="term" value="F:transcription cis-regulatory region binding"/>
    <property type="evidence" value="ECO:0007669"/>
    <property type="project" value="TreeGrafter"/>
</dbReference>
<dbReference type="Pfam" id="PF00356">
    <property type="entry name" value="LacI"/>
    <property type="match status" value="1"/>
</dbReference>
<sequence length="335" mass="37626">MGVTIKDIAKLANVSHTTVSRAMNNSPHIKEATKRKILEIAEKLNYSPDYHARGLVLQKSYTIGLFFTSIADGTSSSFLVEAIKGVNSVIDENFNLFIRGISDYEDYSFITNKRFDGILLMSQSDEDNTFIYHVLDKNIPLVVLNRELEDRSVTNILSNDKEGAYQAVNYLMDSGHQQIALIEGREDFRSAHERKAGFLHALIDRQIQPRKEYMIKGNYDMQSGYDGLKQLLKLERPPSAIFCANDDMAIGAMNAAFEAGLSVPDELSIIGFDDIGFSQYTIPTLTTVKRPIEKISKAGAERILQLMDQPAERGEKQFINTELIIRNSVSNINSK</sequence>
<feature type="domain" description="HTH lacI-type" evidence="5">
    <location>
        <begin position="3"/>
        <end position="57"/>
    </location>
</feature>
<dbReference type="SUPFAM" id="SSF47413">
    <property type="entry name" value="lambda repressor-like DNA-binding domains"/>
    <property type="match status" value="1"/>
</dbReference>
<comment type="caution">
    <text evidence="6">The sequence shown here is derived from an EMBL/GenBank/DDBJ whole genome shotgun (WGS) entry which is preliminary data.</text>
</comment>
<dbReference type="RefSeq" id="WP_191160832.1">
    <property type="nucleotide sequence ID" value="NZ_JACXAI010000033.1"/>
</dbReference>
<protein>
    <submittedName>
        <fullName evidence="6">LacI family DNA-binding transcriptional regulator</fullName>
    </submittedName>
</protein>
<dbReference type="SMART" id="SM00354">
    <property type="entry name" value="HTH_LACI"/>
    <property type="match status" value="1"/>
</dbReference>
<keyword evidence="4" id="KW-0804">Transcription</keyword>
<dbReference type="InterPro" id="IPR028082">
    <property type="entry name" value="Peripla_BP_I"/>
</dbReference>
<evidence type="ECO:0000256" key="2">
    <source>
        <dbReference type="ARBA" id="ARBA00023015"/>
    </source>
</evidence>
<dbReference type="Gene3D" id="3.40.50.2300">
    <property type="match status" value="2"/>
</dbReference>
<accession>A0A926S318</accession>
<dbReference type="PROSITE" id="PS50932">
    <property type="entry name" value="HTH_LACI_2"/>
    <property type="match status" value="1"/>
</dbReference>
<keyword evidence="3 6" id="KW-0238">DNA-binding</keyword>
<keyword evidence="2" id="KW-0805">Transcription regulation</keyword>
<evidence type="ECO:0000313" key="6">
    <source>
        <dbReference type="EMBL" id="MBD1382534.1"/>
    </source>
</evidence>
<evidence type="ECO:0000259" key="5">
    <source>
        <dbReference type="PROSITE" id="PS50932"/>
    </source>
</evidence>
<evidence type="ECO:0000256" key="3">
    <source>
        <dbReference type="ARBA" id="ARBA00023125"/>
    </source>
</evidence>